<protein>
    <recommendedName>
        <fullName evidence="3">Phosphatidate cytidylyltransferase</fullName>
    </recommendedName>
</protein>
<evidence type="ECO:0008006" key="3">
    <source>
        <dbReference type="Google" id="ProtNLM"/>
    </source>
</evidence>
<gene>
    <name evidence="2" type="ORF">S06H3_09796</name>
</gene>
<keyword evidence="1" id="KW-0812">Transmembrane</keyword>
<dbReference type="AlphaFoldDB" id="X1LEK6"/>
<proteinExistence type="predicted"/>
<dbReference type="GO" id="GO:0004143">
    <property type="term" value="F:ATP-dependent diacylglycerol kinase activity"/>
    <property type="evidence" value="ECO:0007669"/>
    <property type="project" value="InterPro"/>
</dbReference>
<sequence length="179" mass="19823">MVIPLGYIYVDRYPMVIFLAILGVSAVLIDFLRLEIKQIERFFFLHLGELFWEREKHNLTGATTYAVSAFLSVYFFDKWIAIAVLLFLSFGDTASHIIGVKWGITYFDSEKTIEGSAACFIICLGVSMLLPQPEILILVVGAVVASAVELFPLGIDDNLTLPLISGVAMEILTKQLGGL</sequence>
<reference evidence="2" key="1">
    <citation type="journal article" date="2014" name="Front. Microbiol.">
        <title>High frequency of phylogenetically diverse reductive dehalogenase-homologous genes in deep subseafloor sedimentary metagenomes.</title>
        <authorList>
            <person name="Kawai M."/>
            <person name="Futagami T."/>
            <person name="Toyoda A."/>
            <person name="Takaki Y."/>
            <person name="Nishi S."/>
            <person name="Hori S."/>
            <person name="Arai W."/>
            <person name="Tsubouchi T."/>
            <person name="Morono Y."/>
            <person name="Uchiyama I."/>
            <person name="Ito T."/>
            <person name="Fujiyama A."/>
            <person name="Inagaki F."/>
            <person name="Takami H."/>
        </authorList>
    </citation>
    <scope>NUCLEOTIDE SEQUENCE</scope>
    <source>
        <strain evidence="2">Expedition CK06-06</strain>
    </source>
</reference>
<feature type="transmembrane region" description="Helical" evidence="1">
    <location>
        <begin position="135"/>
        <end position="155"/>
    </location>
</feature>
<keyword evidence="1" id="KW-0472">Membrane</keyword>
<dbReference type="PANTHER" id="PTHR31303:SF1">
    <property type="entry name" value="CTP-DEPENDENT DIACYLGLYCEROL KINASE 1"/>
    <property type="match status" value="1"/>
</dbReference>
<name>X1LEK6_9ZZZZ</name>
<evidence type="ECO:0000256" key="1">
    <source>
        <dbReference type="SAM" id="Phobius"/>
    </source>
</evidence>
<feature type="transmembrane region" description="Helical" evidence="1">
    <location>
        <begin position="15"/>
        <end position="36"/>
    </location>
</feature>
<dbReference type="EMBL" id="BARV01004391">
    <property type="protein sequence ID" value="GAI17747.1"/>
    <property type="molecule type" value="Genomic_DNA"/>
</dbReference>
<evidence type="ECO:0000313" key="2">
    <source>
        <dbReference type="EMBL" id="GAI17747.1"/>
    </source>
</evidence>
<keyword evidence="1" id="KW-1133">Transmembrane helix</keyword>
<dbReference type="PANTHER" id="PTHR31303">
    <property type="entry name" value="CTP-DEPENDENT DIACYLGLYCEROL KINASE 1"/>
    <property type="match status" value="1"/>
</dbReference>
<accession>X1LEK6</accession>
<dbReference type="InterPro" id="IPR037997">
    <property type="entry name" value="Dgk1-like"/>
</dbReference>
<comment type="caution">
    <text evidence="2">The sequence shown here is derived from an EMBL/GenBank/DDBJ whole genome shotgun (WGS) entry which is preliminary data.</text>
</comment>
<feature type="transmembrane region" description="Helical" evidence="1">
    <location>
        <begin position="112"/>
        <end position="129"/>
    </location>
</feature>
<organism evidence="2">
    <name type="scientific">marine sediment metagenome</name>
    <dbReference type="NCBI Taxonomy" id="412755"/>
    <lineage>
        <taxon>unclassified sequences</taxon>
        <taxon>metagenomes</taxon>
        <taxon>ecological metagenomes</taxon>
    </lineage>
</organism>